<evidence type="ECO:0000313" key="1">
    <source>
        <dbReference type="EMBL" id="GAA3822303.1"/>
    </source>
</evidence>
<evidence type="ECO:0000313" key="2">
    <source>
        <dbReference type="Proteomes" id="UP001501821"/>
    </source>
</evidence>
<gene>
    <name evidence="1" type="ORF">GCM10022242_24830</name>
</gene>
<proteinExistence type="predicted"/>
<dbReference type="Proteomes" id="UP001501821">
    <property type="component" value="Unassembled WGS sequence"/>
</dbReference>
<reference evidence="2" key="1">
    <citation type="journal article" date="2019" name="Int. J. Syst. Evol. Microbiol.">
        <title>The Global Catalogue of Microorganisms (GCM) 10K type strain sequencing project: providing services to taxonomists for standard genome sequencing and annotation.</title>
        <authorList>
            <consortium name="The Broad Institute Genomics Platform"/>
            <consortium name="The Broad Institute Genome Sequencing Center for Infectious Disease"/>
            <person name="Wu L."/>
            <person name="Ma J."/>
        </authorList>
    </citation>
    <scope>NUCLEOTIDE SEQUENCE [LARGE SCALE GENOMIC DNA]</scope>
    <source>
        <strain evidence="2">JCM 16953</strain>
    </source>
</reference>
<organism evidence="1 2">
    <name type="scientific">Nocardioides panacisoli</name>
    <dbReference type="NCBI Taxonomy" id="627624"/>
    <lineage>
        <taxon>Bacteria</taxon>
        <taxon>Bacillati</taxon>
        <taxon>Actinomycetota</taxon>
        <taxon>Actinomycetes</taxon>
        <taxon>Propionibacteriales</taxon>
        <taxon>Nocardioidaceae</taxon>
        <taxon>Nocardioides</taxon>
    </lineage>
</organism>
<comment type="caution">
    <text evidence="1">The sequence shown here is derived from an EMBL/GenBank/DDBJ whole genome shotgun (WGS) entry which is preliminary data.</text>
</comment>
<sequence>MRSELVSFAEHLSSVIAEESLLPLALLVSLAELLPPESSSLLPQAASPRLSRVVHARTFTMAAEE</sequence>
<keyword evidence="2" id="KW-1185">Reference proteome</keyword>
<protein>
    <submittedName>
        <fullName evidence="1">Uncharacterized protein</fullName>
    </submittedName>
</protein>
<dbReference type="EMBL" id="BAABAH010000008">
    <property type="protein sequence ID" value="GAA3822303.1"/>
    <property type="molecule type" value="Genomic_DNA"/>
</dbReference>
<name>A0ABP7IMX1_9ACTN</name>
<accession>A0ABP7IMX1</accession>